<dbReference type="GO" id="GO:0003735">
    <property type="term" value="F:structural constituent of ribosome"/>
    <property type="evidence" value="ECO:0007669"/>
    <property type="project" value="InterPro"/>
</dbReference>
<organism evidence="4">
    <name type="scientific">Dissoconium aciculare CBS 342.82</name>
    <dbReference type="NCBI Taxonomy" id="1314786"/>
    <lineage>
        <taxon>Eukaryota</taxon>
        <taxon>Fungi</taxon>
        <taxon>Dikarya</taxon>
        <taxon>Ascomycota</taxon>
        <taxon>Pezizomycotina</taxon>
        <taxon>Dothideomycetes</taxon>
        <taxon>Dothideomycetidae</taxon>
        <taxon>Mycosphaerellales</taxon>
        <taxon>Dissoconiaceae</taxon>
        <taxon>Dissoconium</taxon>
    </lineage>
</organism>
<evidence type="ECO:0000259" key="2">
    <source>
        <dbReference type="Pfam" id="PF18126"/>
    </source>
</evidence>
<dbReference type="OrthoDB" id="18529at2759"/>
<evidence type="ECO:0000313" key="3">
    <source>
        <dbReference type="Proteomes" id="UP000504637"/>
    </source>
</evidence>
<dbReference type="RefSeq" id="XP_033461253.1">
    <property type="nucleotide sequence ID" value="XM_033606981.1"/>
</dbReference>
<evidence type="ECO:0000313" key="4">
    <source>
        <dbReference type="RefSeq" id="XP_033461253.1"/>
    </source>
</evidence>
<reference evidence="4" key="3">
    <citation type="submission" date="2025-08" db="UniProtKB">
        <authorList>
            <consortium name="RefSeq"/>
        </authorList>
    </citation>
    <scope>IDENTIFICATION</scope>
    <source>
        <strain evidence="4">CBS 342.82</strain>
    </source>
</reference>
<evidence type="ECO:0000256" key="1">
    <source>
        <dbReference type="SAM" id="MobiDB-lite"/>
    </source>
</evidence>
<dbReference type="InterPro" id="IPR037507">
    <property type="entry name" value="Ribosomal_mL59"/>
</dbReference>
<dbReference type="GeneID" id="54364781"/>
<feature type="region of interest" description="Disordered" evidence="1">
    <location>
        <begin position="56"/>
        <end position="92"/>
    </location>
</feature>
<gene>
    <name evidence="4" type="ORF">K489DRAFT_400124</name>
</gene>
<dbReference type="PANTHER" id="PTHR28041">
    <property type="entry name" value="54S RIBOSOMAL PROTEIN L25, MITOCHONDRIAL"/>
    <property type="match status" value="1"/>
</dbReference>
<feature type="compositionally biased region" description="Low complexity" evidence="1">
    <location>
        <begin position="61"/>
        <end position="83"/>
    </location>
</feature>
<dbReference type="GO" id="GO:0005762">
    <property type="term" value="C:mitochondrial large ribosomal subunit"/>
    <property type="evidence" value="ECO:0007669"/>
    <property type="project" value="InterPro"/>
</dbReference>
<sequence>MATSLTAKQYIEVAQSLPPRLLNFFKKHPPPSVGVLSNNQKVQLIARRDLKTLNAGGSADAEGSSLSTESATSNESTSSTAISPFLSRNPFLPMKKPRSTTWIGPSISLRRQAELYKIAMAHGVLDLMPLGPKHPEVREQKRIEQGLRVQGTGIGKKVKGKYWERTMQGKLEERRKAMAGMPELIRAWKLAGYGRYWKKWPK</sequence>
<protein>
    <recommendedName>
        <fullName evidence="2">Large ribosomal subunit protein mL59 domain-containing protein</fullName>
    </recommendedName>
</protein>
<reference evidence="4" key="1">
    <citation type="submission" date="2020-01" db="EMBL/GenBank/DDBJ databases">
        <authorList>
            <consortium name="DOE Joint Genome Institute"/>
            <person name="Haridas S."/>
            <person name="Albert R."/>
            <person name="Binder M."/>
            <person name="Bloem J."/>
            <person name="Labutti K."/>
            <person name="Salamov A."/>
            <person name="Andreopoulos B."/>
            <person name="Baker S.E."/>
            <person name="Barry K."/>
            <person name="Bills G."/>
            <person name="Bluhm B.H."/>
            <person name="Cannon C."/>
            <person name="Castanera R."/>
            <person name="Culley D.E."/>
            <person name="Daum C."/>
            <person name="Ezra D."/>
            <person name="Gonzalez J.B."/>
            <person name="Henrissat B."/>
            <person name="Kuo A."/>
            <person name="Liang C."/>
            <person name="Lipzen A."/>
            <person name="Lutzoni F."/>
            <person name="Magnuson J."/>
            <person name="Mondo S."/>
            <person name="Nolan M."/>
            <person name="Ohm R."/>
            <person name="Pangilinan J."/>
            <person name="Park H.-J."/>
            <person name="Ramirez L."/>
            <person name="Alfaro M."/>
            <person name="Sun H."/>
            <person name="Tritt A."/>
            <person name="Yoshinaga Y."/>
            <person name="Zwiers L.-H."/>
            <person name="Turgeon B.G."/>
            <person name="Goodwin S.B."/>
            <person name="Spatafora J.W."/>
            <person name="Crous P.W."/>
            <person name="Grigoriev I.V."/>
        </authorList>
    </citation>
    <scope>NUCLEOTIDE SEQUENCE</scope>
    <source>
        <strain evidence="4">CBS 342.82</strain>
    </source>
</reference>
<accession>A0A6J3MBK4</accession>
<reference evidence="4" key="2">
    <citation type="submission" date="2020-04" db="EMBL/GenBank/DDBJ databases">
        <authorList>
            <consortium name="NCBI Genome Project"/>
        </authorList>
    </citation>
    <scope>NUCLEOTIDE SEQUENCE</scope>
    <source>
        <strain evidence="4">CBS 342.82</strain>
    </source>
</reference>
<feature type="domain" description="Large ribosomal subunit protein mL59" evidence="2">
    <location>
        <begin position="19"/>
        <end position="189"/>
    </location>
</feature>
<dbReference type="InterPro" id="IPR040922">
    <property type="entry name" value="Ribosomal_mL59_dom"/>
</dbReference>
<dbReference type="Pfam" id="PF18126">
    <property type="entry name" value="Mitoc_mL59"/>
    <property type="match status" value="1"/>
</dbReference>
<keyword evidence="3" id="KW-1185">Reference proteome</keyword>
<dbReference type="PANTHER" id="PTHR28041:SF1">
    <property type="entry name" value="LARGE RIBOSOMAL SUBUNIT PROTEIN ML59"/>
    <property type="match status" value="1"/>
</dbReference>
<dbReference type="AlphaFoldDB" id="A0A6J3MBK4"/>
<proteinExistence type="predicted"/>
<dbReference type="Proteomes" id="UP000504637">
    <property type="component" value="Unplaced"/>
</dbReference>
<name>A0A6J3MBK4_9PEZI</name>